<evidence type="ECO:0000313" key="2">
    <source>
        <dbReference type="Proteomes" id="UP000000768"/>
    </source>
</evidence>
<dbReference type="Gramene" id="OQU86301">
    <property type="protein sequence ID" value="OQU86301"/>
    <property type="gene ID" value="SORBI_3003G068750"/>
</dbReference>
<reference evidence="2" key="2">
    <citation type="journal article" date="2018" name="Plant J.">
        <title>The Sorghum bicolor reference genome: improved assembly, gene annotations, a transcriptome atlas, and signatures of genome organization.</title>
        <authorList>
            <person name="McCormick R.F."/>
            <person name="Truong S.K."/>
            <person name="Sreedasyam A."/>
            <person name="Jenkins J."/>
            <person name="Shu S."/>
            <person name="Sims D."/>
            <person name="Kennedy M."/>
            <person name="Amirebrahimi M."/>
            <person name="Weers B.D."/>
            <person name="McKinley B."/>
            <person name="Mattison A."/>
            <person name="Morishige D.T."/>
            <person name="Grimwood J."/>
            <person name="Schmutz J."/>
            <person name="Mullet J.E."/>
        </authorList>
    </citation>
    <scope>NUCLEOTIDE SEQUENCE [LARGE SCALE GENOMIC DNA]</scope>
    <source>
        <strain evidence="2">cv. BTx623</strain>
    </source>
</reference>
<gene>
    <name evidence="1" type="ORF">SORBI_3003G068750</name>
</gene>
<keyword evidence="2" id="KW-1185">Reference proteome</keyword>
<reference evidence="1 2" key="1">
    <citation type="journal article" date="2009" name="Nature">
        <title>The Sorghum bicolor genome and the diversification of grasses.</title>
        <authorList>
            <person name="Paterson A.H."/>
            <person name="Bowers J.E."/>
            <person name="Bruggmann R."/>
            <person name="Dubchak I."/>
            <person name="Grimwood J."/>
            <person name="Gundlach H."/>
            <person name="Haberer G."/>
            <person name="Hellsten U."/>
            <person name="Mitros T."/>
            <person name="Poliakov A."/>
            <person name="Schmutz J."/>
            <person name="Spannagl M."/>
            <person name="Tang H."/>
            <person name="Wang X."/>
            <person name="Wicker T."/>
            <person name="Bharti A.K."/>
            <person name="Chapman J."/>
            <person name="Feltus F.A."/>
            <person name="Gowik U."/>
            <person name="Grigoriev I.V."/>
            <person name="Lyons E."/>
            <person name="Maher C.A."/>
            <person name="Martis M."/>
            <person name="Narechania A."/>
            <person name="Otillar R.P."/>
            <person name="Penning B.W."/>
            <person name="Salamov A.A."/>
            <person name="Wang Y."/>
            <person name="Zhang L."/>
            <person name="Carpita N.C."/>
            <person name="Freeling M."/>
            <person name="Gingle A.R."/>
            <person name="Hash C.T."/>
            <person name="Keller B."/>
            <person name="Klein P."/>
            <person name="Kresovich S."/>
            <person name="McCann M.C."/>
            <person name="Ming R."/>
            <person name="Peterson D.G."/>
            <person name="Mehboob-ur-Rahman"/>
            <person name="Ware D."/>
            <person name="Westhoff P."/>
            <person name="Mayer K.F."/>
            <person name="Messing J."/>
            <person name="Rokhsar D.S."/>
        </authorList>
    </citation>
    <scope>NUCLEOTIDE SEQUENCE [LARGE SCALE GENOMIC DNA]</scope>
    <source>
        <strain evidence="2">cv. BTx623</strain>
    </source>
</reference>
<protein>
    <submittedName>
        <fullName evidence="1">Uncharacterized protein</fullName>
    </submittedName>
</protein>
<dbReference type="ExpressionAtlas" id="A0A1W0VW20">
    <property type="expression patterns" value="baseline and differential"/>
</dbReference>
<proteinExistence type="predicted"/>
<accession>A0A1W0VW20</accession>
<evidence type="ECO:0000313" key="1">
    <source>
        <dbReference type="EMBL" id="OQU86301.1"/>
    </source>
</evidence>
<name>A0A1W0VW20_SORBI</name>
<dbReference type="EMBL" id="CM000762">
    <property type="protein sequence ID" value="OQU86301.1"/>
    <property type="molecule type" value="Genomic_DNA"/>
</dbReference>
<dbReference type="AlphaFoldDB" id="A0A1W0VW20"/>
<organism evidence="1 2">
    <name type="scientific">Sorghum bicolor</name>
    <name type="common">Sorghum</name>
    <name type="synonym">Sorghum vulgare</name>
    <dbReference type="NCBI Taxonomy" id="4558"/>
    <lineage>
        <taxon>Eukaryota</taxon>
        <taxon>Viridiplantae</taxon>
        <taxon>Streptophyta</taxon>
        <taxon>Embryophyta</taxon>
        <taxon>Tracheophyta</taxon>
        <taxon>Spermatophyta</taxon>
        <taxon>Magnoliopsida</taxon>
        <taxon>Liliopsida</taxon>
        <taxon>Poales</taxon>
        <taxon>Poaceae</taxon>
        <taxon>PACMAD clade</taxon>
        <taxon>Panicoideae</taxon>
        <taxon>Andropogonodae</taxon>
        <taxon>Andropogoneae</taxon>
        <taxon>Sorghinae</taxon>
        <taxon>Sorghum</taxon>
    </lineage>
</organism>
<dbReference type="Proteomes" id="UP000000768">
    <property type="component" value="Chromosome 3"/>
</dbReference>
<sequence length="113" mass="12343">MAAVLHLPCAAVPLHLLGVDSGPSRGEGSLPSTLLDLSEGRGKAQQGLPQQIRPNNLGCVWRCCLLDRAFGTASGRWNLGFVETLRPNLYCCDLFVYSDLMPLHLETQGNLFY</sequence>